<dbReference type="EC" id="2.7.11.33" evidence="5"/>
<keyword evidence="2 5" id="KW-0808">Transferase</keyword>
<keyword evidence="3 5" id="KW-0547">Nucleotide-binding</keyword>
<dbReference type="NCBIfam" id="NF003742">
    <property type="entry name" value="PRK05339.1"/>
    <property type="match status" value="1"/>
</dbReference>
<dbReference type="GO" id="GO:0016776">
    <property type="term" value="F:phosphotransferase activity, phosphate group as acceptor"/>
    <property type="evidence" value="ECO:0007669"/>
    <property type="project" value="UniProtKB-UniRule"/>
</dbReference>
<dbReference type="InterPro" id="IPR026530">
    <property type="entry name" value="PSRP"/>
</dbReference>
<evidence type="ECO:0000256" key="5">
    <source>
        <dbReference type="HAMAP-Rule" id="MF_01062"/>
    </source>
</evidence>
<dbReference type="InterPro" id="IPR005177">
    <property type="entry name" value="Kinase-pyrophosphorylase"/>
</dbReference>
<dbReference type="RefSeq" id="WP_164209562.1">
    <property type="nucleotide sequence ID" value="NZ_JAAGSC010000031.1"/>
</dbReference>
<evidence type="ECO:0000256" key="4">
    <source>
        <dbReference type="ARBA" id="ARBA00022777"/>
    </source>
</evidence>
<accession>A0A845US85</accession>
<dbReference type="GO" id="GO:0043531">
    <property type="term" value="F:ADP binding"/>
    <property type="evidence" value="ECO:0007669"/>
    <property type="project" value="UniProtKB-UniRule"/>
</dbReference>
<feature type="binding site" evidence="5">
    <location>
        <begin position="151"/>
        <end position="158"/>
    </location>
    <ligand>
        <name>ADP</name>
        <dbReference type="ChEBI" id="CHEBI:456216"/>
    </ligand>
</feature>
<reference evidence="6 7" key="1">
    <citation type="submission" date="2020-02" db="EMBL/GenBank/DDBJ databases">
        <authorList>
            <person name="Zhang X.-Y."/>
        </authorList>
    </citation>
    <scope>NUCLEOTIDE SEQUENCE [LARGE SCALE GENOMIC DNA]</scope>
    <source>
        <strain evidence="6 7">C33</strain>
    </source>
</reference>
<evidence type="ECO:0000313" key="6">
    <source>
        <dbReference type="EMBL" id="NDY94427.1"/>
    </source>
</evidence>
<comment type="similarity">
    <text evidence="5">Belongs to the pyruvate, phosphate/water dikinase regulatory protein family. PSRP subfamily.</text>
</comment>
<dbReference type="EC" id="2.7.4.28" evidence="5"/>
<gene>
    <name evidence="6" type="ORF">G3I74_01615</name>
</gene>
<dbReference type="PANTHER" id="PTHR31756">
    <property type="entry name" value="PYRUVATE, PHOSPHATE DIKINASE REGULATORY PROTEIN 1, CHLOROPLASTIC"/>
    <property type="match status" value="1"/>
</dbReference>
<dbReference type="GO" id="GO:0004674">
    <property type="term" value="F:protein serine/threonine kinase activity"/>
    <property type="evidence" value="ECO:0007669"/>
    <property type="project" value="UniProtKB-UniRule"/>
</dbReference>
<keyword evidence="4 5" id="KW-0418">Kinase</keyword>
<comment type="caution">
    <text evidence="6">The sequence shown here is derived from an EMBL/GenBank/DDBJ whole genome shotgun (WGS) entry which is preliminary data.</text>
</comment>
<comment type="catalytic activity">
    <reaction evidence="5">
        <text>[pyruvate, water dikinase] + ADP = [pyruvate, water dikinase]-phosphate + AMP + H(+)</text>
        <dbReference type="Rhea" id="RHEA:46020"/>
        <dbReference type="Rhea" id="RHEA-COMP:11425"/>
        <dbReference type="Rhea" id="RHEA-COMP:11426"/>
        <dbReference type="ChEBI" id="CHEBI:15378"/>
        <dbReference type="ChEBI" id="CHEBI:43176"/>
        <dbReference type="ChEBI" id="CHEBI:68546"/>
        <dbReference type="ChEBI" id="CHEBI:456215"/>
        <dbReference type="ChEBI" id="CHEBI:456216"/>
        <dbReference type="EC" id="2.7.11.33"/>
    </reaction>
</comment>
<evidence type="ECO:0000256" key="3">
    <source>
        <dbReference type="ARBA" id="ARBA00022741"/>
    </source>
</evidence>
<proteinExistence type="inferred from homology"/>
<dbReference type="EMBL" id="JAAGSC010000031">
    <property type="protein sequence ID" value="NDY94427.1"/>
    <property type="molecule type" value="Genomic_DNA"/>
</dbReference>
<dbReference type="Pfam" id="PF03618">
    <property type="entry name" value="Kinase-PPPase"/>
    <property type="match status" value="1"/>
</dbReference>
<evidence type="ECO:0000313" key="7">
    <source>
        <dbReference type="Proteomes" id="UP000484885"/>
    </source>
</evidence>
<name>A0A845US85_9GAMM</name>
<dbReference type="AlphaFoldDB" id="A0A845US85"/>
<comment type="function">
    <text evidence="5">Bifunctional serine/threonine kinase and phosphorylase involved in the regulation of the phosphoenolpyruvate synthase (PEPS) by catalyzing its phosphorylation/dephosphorylation.</text>
</comment>
<dbReference type="GO" id="GO:0005524">
    <property type="term" value="F:ATP binding"/>
    <property type="evidence" value="ECO:0007669"/>
    <property type="project" value="InterPro"/>
</dbReference>
<keyword evidence="7" id="KW-1185">Reference proteome</keyword>
<sequence>MRRTAFFVSDGTAITAETFGHSLLTQFNKVDFREIRLPFVDTEAKAHDAVSLINKAAEAGEDKPLVFSTIVNHKVGRVLTNANAHIFDMFATFMEPLERVLGIESSPRIGRAHGMGDSDTYEDRMEATNYALTHDDGISKRLDKADVILVGVSRSGKTPTCLYLALHYGIKAANYPLTEEDLEQPRLPAFLREHKAKLFGLTIDPERLCKIRETRRPGSRYASVKQCRYEVDAAESLLRAEGVPMLSSTGSSVEELASRIILHLGLQKDAS</sequence>
<dbReference type="HAMAP" id="MF_01062">
    <property type="entry name" value="PSRP"/>
    <property type="match status" value="1"/>
</dbReference>
<protein>
    <recommendedName>
        <fullName evidence="5">Putative phosphoenolpyruvate synthase regulatory protein</fullName>
        <shortName evidence="5">PEP synthase regulatory protein</shortName>
        <shortName evidence="5">PSRP</shortName>
        <ecNumber evidence="5">2.7.11.33</ecNumber>
        <ecNumber evidence="5">2.7.4.28</ecNumber>
    </recommendedName>
    <alternativeName>
        <fullName evidence="5">Pyruvate, water dikinase regulatory protein</fullName>
    </alternativeName>
</protein>
<keyword evidence="1 5" id="KW-0723">Serine/threonine-protein kinase</keyword>
<organism evidence="6 7">
    <name type="scientific">Wenzhouxiangella limi</name>
    <dbReference type="NCBI Taxonomy" id="2707351"/>
    <lineage>
        <taxon>Bacteria</taxon>
        <taxon>Pseudomonadati</taxon>
        <taxon>Pseudomonadota</taxon>
        <taxon>Gammaproteobacteria</taxon>
        <taxon>Chromatiales</taxon>
        <taxon>Wenzhouxiangellaceae</taxon>
        <taxon>Wenzhouxiangella</taxon>
    </lineage>
</organism>
<evidence type="ECO:0000256" key="1">
    <source>
        <dbReference type="ARBA" id="ARBA00022527"/>
    </source>
</evidence>
<comment type="catalytic activity">
    <reaction evidence="5">
        <text>[pyruvate, water dikinase]-phosphate + phosphate + H(+) = [pyruvate, water dikinase] + diphosphate</text>
        <dbReference type="Rhea" id="RHEA:48580"/>
        <dbReference type="Rhea" id="RHEA-COMP:11425"/>
        <dbReference type="Rhea" id="RHEA-COMP:11426"/>
        <dbReference type="ChEBI" id="CHEBI:15378"/>
        <dbReference type="ChEBI" id="CHEBI:33019"/>
        <dbReference type="ChEBI" id="CHEBI:43176"/>
        <dbReference type="ChEBI" id="CHEBI:43474"/>
        <dbReference type="ChEBI" id="CHEBI:68546"/>
        <dbReference type="EC" id="2.7.4.28"/>
    </reaction>
</comment>
<evidence type="ECO:0000256" key="2">
    <source>
        <dbReference type="ARBA" id="ARBA00022679"/>
    </source>
</evidence>
<dbReference type="PANTHER" id="PTHR31756:SF3">
    <property type="entry name" value="PYRUVATE, PHOSPHATE DIKINASE REGULATORY PROTEIN 1, CHLOROPLASTIC"/>
    <property type="match status" value="1"/>
</dbReference>
<dbReference type="Proteomes" id="UP000484885">
    <property type="component" value="Unassembled WGS sequence"/>
</dbReference>